<dbReference type="AlphaFoldDB" id="A0A2P2QWJ9"/>
<accession>A0A2P2QWJ9</accession>
<organism evidence="2">
    <name type="scientific">Rhizophora mucronata</name>
    <name type="common">Asiatic mangrove</name>
    <dbReference type="NCBI Taxonomy" id="61149"/>
    <lineage>
        <taxon>Eukaryota</taxon>
        <taxon>Viridiplantae</taxon>
        <taxon>Streptophyta</taxon>
        <taxon>Embryophyta</taxon>
        <taxon>Tracheophyta</taxon>
        <taxon>Spermatophyta</taxon>
        <taxon>Magnoliopsida</taxon>
        <taxon>eudicotyledons</taxon>
        <taxon>Gunneridae</taxon>
        <taxon>Pentapetalae</taxon>
        <taxon>rosids</taxon>
        <taxon>fabids</taxon>
        <taxon>Malpighiales</taxon>
        <taxon>Rhizophoraceae</taxon>
        <taxon>Rhizophora</taxon>
    </lineage>
</organism>
<evidence type="ECO:0000313" key="2">
    <source>
        <dbReference type="EMBL" id="MBX71327.1"/>
    </source>
</evidence>
<evidence type="ECO:0000256" key="1">
    <source>
        <dbReference type="SAM" id="MobiDB-lite"/>
    </source>
</evidence>
<proteinExistence type="predicted"/>
<name>A0A2P2QWJ9_RHIMU</name>
<protein>
    <submittedName>
        <fullName evidence="2">Uncharacterized protein</fullName>
    </submittedName>
</protein>
<sequence>MRTLGVNRSVRSTHQSKKTEALPKLS</sequence>
<feature type="region of interest" description="Disordered" evidence="1">
    <location>
        <begin position="1"/>
        <end position="26"/>
    </location>
</feature>
<dbReference type="EMBL" id="GGEC01090843">
    <property type="protein sequence ID" value="MBX71327.1"/>
    <property type="molecule type" value="Transcribed_RNA"/>
</dbReference>
<reference evidence="2" key="1">
    <citation type="submission" date="2018-02" db="EMBL/GenBank/DDBJ databases">
        <title>Rhizophora mucronata_Transcriptome.</title>
        <authorList>
            <person name="Meera S.P."/>
            <person name="Sreeshan A."/>
            <person name="Augustine A."/>
        </authorList>
    </citation>
    <scope>NUCLEOTIDE SEQUENCE</scope>
    <source>
        <tissue evidence="2">Leaf</tissue>
    </source>
</reference>
<feature type="compositionally biased region" description="Basic and acidic residues" evidence="1">
    <location>
        <begin position="17"/>
        <end position="26"/>
    </location>
</feature>